<dbReference type="AlphaFoldDB" id="A0A367EVX7"/>
<evidence type="ECO:0000313" key="3">
    <source>
        <dbReference type="Proteomes" id="UP000253507"/>
    </source>
</evidence>
<evidence type="ECO:0000256" key="1">
    <source>
        <dbReference type="SAM" id="MobiDB-lite"/>
    </source>
</evidence>
<feature type="region of interest" description="Disordered" evidence="1">
    <location>
        <begin position="118"/>
        <end position="155"/>
    </location>
</feature>
<name>A0A367EVX7_9ACTN</name>
<gene>
    <name evidence="2" type="ORF">DQ392_08775</name>
</gene>
<sequence>MPDGGTSAPPAKTGIYAGRTDVPHAGTSNTEHGENTGKKTSSSTAVDLEAFGAFWLVYPKSRDREKTLTEWRTAITNGADPQQITAAAQAYAREKAGEEWRFIKHSANWLRERRYEDDYAPQPNGKPALRAVNGASQNDIDSMSEEEIERALRFG</sequence>
<feature type="region of interest" description="Disordered" evidence="1">
    <location>
        <begin position="1"/>
        <end position="43"/>
    </location>
</feature>
<dbReference type="EMBL" id="QOIM01000026">
    <property type="protein sequence ID" value="RCG21792.1"/>
    <property type="molecule type" value="Genomic_DNA"/>
</dbReference>
<protein>
    <submittedName>
        <fullName evidence="2">Uncharacterized protein</fullName>
    </submittedName>
</protein>
<reference evidence="2 3" key="1">
    <citation type="submission" date="2018-06" db="EMBL/GenBank/DDBJ databases">
        <title>Streptomyces reniochalinae sp. nov. and Streptomyces diacarnus sp. nov. from marine sponges.</title>
        <authorList>
            <person name="Li L."/>
        </authorList>
    </citation>
    <scope>NUCLEOTIDE SEQUENCE [LARGE SCALE GENOMIC DNA]</scope>
    <source>
        <strain evidence="2 3">LHW50302</strain>
    </source>
</reference>
<accession>A0A367EVX7</accession>
<comment type="caution">
    <text evidence="2">The sequence shown here is derived from an EMBL/GenBank/DDBJ whole genome shotgun (WGS) entry which is preliminary data.</text>
</comment>
<proteinExistence type="predicted"/>
<evidence type="ECO:0000313" key="2">
    <source>
        <dbReference type="EMBL" id="RCG21792.1"/>
    </source>
</evidence>
<organism evidence="2 3">
    <name type="scientific">Streptomyces reniochalinae</name>
    <dbReference type="NCBI Taxonomy" id="2250578"/>
    <lineage>
        <taxon>Bacteria</taxon>
        <taxon>Bacillati</taxon>
        <taxon>Actinomycetota</taxon>
        <taxon>Actinomycetes</taxon>
        <taxon>Kitasatosporales</taxon>
        <taxon>Streptomycetaceae</taxon>
        <taxon>Streptomyces</taxon>
    </lineage>
</organism>
<keyword evidence="3" id="KW-1185">Reference proteome</keyword>
<dbReference type="Proteomes" id="UP000253507">
    <property type="component" value="Unassembled WGS sequence"/>
</dbReference>